<evidence type="ECO:0000256" key="5">
    <source>
        <dbReference type="ARBA" id="ARBA00023065"/>
    </source>
</evidence>
<dbReference type="PROSITE" id="PS00888">
    <property type="entry name" value="CNMP_BINDING_1"/>
    <property type="match status" value="1"/>
</dbReference>
<keyword evidence="6" id="KW-0472">Membrane</keyword>
<sequence length="118" mass="13012">MTEKVPTTEEFRAGNVIIRQGDHGRAFYVLEKGAVEVVKDDVVLNVLMFPGTIFGEVSAILGKPRTSCVRARMPTTVTKYEGIDLEALVSQHPEIAVKMLETLAGRLEHTTQKLTDSL</sequence>
<dbReference type="PANTHER" id="PTHR45638">
    <property type="entry name" value="CYCLIC NUCLEOTIDE-GATED CATION CHANNEL SUBUNIT A"/>
    <property type="match status" value="1"/>
</dbReference>
<dbReference type="InParanoid" id="A0A317ZP03"/>
<dbReference type="GO" id="GO:0016020">
    <property type="term" value="C:membrane"/>
    <property type="evidence" value="ECO:0007669"/>
    <property type="project" value="UniProtKB-SubCell"/>
</dbReference>
<keyword evidence="3" id="KW-0812">Transmembrane</keyword>
<evidence type="ECO:0000256" key="4">
    <source>
        <dbReference type="ARBA" id="ARBA00022989"/>
    </source>
</evidence>
<dbReference type="CDD" id="cd00038">
    <property type="entry name" value="CAP_ED"/>
    <property type="match status" value="1"/>
</dbReference>
<dbReference type="Proteomes" id="UP000247099">
    <property type="component" value="Unassembled WGS sequence"/>
</dbReference>
<protein>
    <recommendedName>
        <fullName evidence="9">Cyclic nucleotide-binding domain-containing protein</fullName>
    </recommendedName>
</protein>
<keyword evidence="7" id="KW-1071">Ligand-gated ion channel</keyword>
<dbReference type="RefSeq" id="WP_110129668.1">
    <property type="nucleotide sequence ID" value="NZ_QHJQ01000001.1"/>
</dbReference>
<gene>
    <name evidence="10" type="ORF">DDZ13_01570</name>
</gene>
<dbReference type="InterPro" id="IPR018490">
    <property type="entry name" value="cNMP-bd_dom_sf"/>
</dbReference>
<evidence type="ECO:0000256" key="7">
    <source>
        <dbReference type="ARBA" id="ARBA00023286"/>
    </source>
</evidence>
<keyword evidence="2" id="KW-0813">Transport</keyword>
<dbReference type="GO" id="GO:0044877">
    <property type="term" value="F:protein-containing complex binding"/>
    <property type="evidence" value="ECO:0007669"/>
    <property type="project" value="TreeGrafter"/>
</dbReference>
<organism evidence="10 11">
    <name type="scientific">Coraliomargarita sinensis</name>
    <dbReference type="NCBI Taxonomy" id="2174842"/>
    <lineage>
        <taxon>Bacteria</taxon>
        <taxon>Pseudomonadati</taxon>
        <taxon>Verrucomicrobiota</taxon>
        <taxon>Opitutia</taxon>
        <taxon>Puniceicoccales</taxon>
        <taxon>Coraliomargaritaceae</taxon>
        <taxon>Coraliomargarita</taxon>
    </lineage>
</organism>
<dbReference type="SUPFAM" id="SSF51206">
    <property type="entry name" value="cAMP-binding domain-like"/>
    <property type="match status" value="1"/>
</dbReference>
<proteinExistence type="predicted"/>
<dbReference type="FunCoup" id="A0A317ZP03">
    <property type="interactions" value="358"/>
</dbReference>
<evidence type="ECO:0000259" key="9">
    <source>
        <dbReference type="PROSITE" id="PS50042"/>
    </source>
</evidence>
<dbReference type="PANTHER" id="PTHR45638:SF11">
    <property type="entry name" value="CYCLIC NUCLEOTIDE-GATED CATION CHANNEL SUBUNIT A"/>
    <property type="match status" value="1"/>
</dbReference>
<evidence type="ECO:0000256" key="8">
    <source>
        <dbReference type="ARBA" id="ARBA00023303"/>
    </source>
</evidence>
<dbReference type="GO" id="GO:0005221">
    <property type="term" value="F:intracellularly cyclic nucleotide-activated monoatomic cation channel activity"/>
    <property type="evidence" value="ECO:0007669"/>
    <property type="project" value="InterPro"/>
</dbReference>
<feature type="domain" description="Cyclic nucleotide-binding" evidence="9">
    <location>
        <begin position="11"/>
        <end position="106"/>
    </location>
</feature>
<comment type="subcellular location">
    <subcellularLocation>
        <location evidence="1">Membrane</location>
        <topology evidence="1">Multi-pass membrane protein</topology>
    </subcellularLocation>
</comment>
<keyword evidence="8" id="KW-0407">Ion channel</keyword>
<dbReference type="SMART" id="SM00100">
    <property type="entry name" value="cNMP"/>
    <property type="match status" value="1"/>
</dbReference>
<dbReference type="PROSITE" id="PS50042">
    <property type="entry name" value="CNMP_BINDING_3"/>
    <property type="match status" value="1"/>
</dbReference>
<dbReference type="PRINTS" id="PR00103">
    <property type="entry name" value="CAMPKINASE"/>
</dbReference>
<accession>A0A317ZP03</accession>
<evidence type="ECO:0000256" key="3">
    <source>
        <dbReference type="ARBA" id="ARBA00022692"/>
    </source>
</evidence>
<dbReference type="InterPro" id="IPR018488">
    <property type="entry name" value="cNMP-bd_CS"/>
</dbReference>
<name>A0A317ZP03_9BACT</name>
<keyword evidence="11" id="KW-1185">Reference proteome</keyword>
<keyword evidence="4" id="KW-1133">Transmembrane helix</keyword>
<keyword evidence="5" id="KW-0406">Ion transport</keyword>
<dbReference type="Pfam" id="PF00027">
    <property type="entry name" value="cNMP_binding"/>
    <property type="match status" value="1"/>
</dbReference>
<dbReference type="Gene3D" id="2.60.120.10">
    <property type="entry name" value="Jelly Rolls"/>
    <property type="match status" value="1"/>
</dbReference>
<reference evidence="10 11" key="1">
    <citation type="submission" date="2018-05" db="EMBL/GenBank/DDBJ databases">
        <title>Coraliomargarita sinensis sp. nov., isolated from a marine solar saltern.</title>
        <authorList>
            <person name="Zhou L.Y."/>
        </authorList>
    </citation>
    <scope>NUCLEOTIDE SEQUENCE [LARGE SCALE GENOMIC DNA]</scope>
    <source>
        <strain evidence="10 11">WN38</strain>
    </source>
</reference>
<dbReference type="InterPro" id="IPR000595">
    <property type="entry name" value="cNMP-bd_dom"/>
</dbReference>
<dbReference type="InterPro" id="IPR014710">
    <property type="entry name" value="RmlC-like_jellyroll"/>
</dbReference>
<dbReference type="InterPro" id="IPR050866">
    <property type="entry name" value="CNG_cation_channel"/>
</dbReference>
<evidence type="ECO:0000256" key="2">
    <source>
        <dbReference type="ARBA" id="ARBA00022448"/>
    </source>
</evidence>
<dbReference type="EMBL" id="QHJQ01000001">
    <property type="protein sequence ID" value="PXA05589.1"/>
    <property type="molecule type" value="Genomic_DNA"/>
</dbReference>
<evidence type="ECO:0000313" key="10">
    <source>
        <dbReference type="EMBL" id="PXA05589.1"/>
    </source>
</evidence>
<evidence type="ECO:0000256" key="1">
    <source>
        <dbReference type="ARBA" id="ARBA00004141"/>
    </source>
</evidence>
<evidence type="ECO:0000313" key="11">
    <source>
        <dbReference type="Proteomes" id="UP000247099"/>
    </source>
</evidence>
<dbReference type="OrthoDB" id="192231at2"/>
<comment type="caution">
    <text evidence="10">The sequence shown here is derived from an EMBL/GenBank/DDBJ whole genome shotgun (WGS) entry which is preliminary data.</text>
</comment>
<evidence type="ECO:0000256" key="6">
    <source>
        <dbReference type="ARBA" id="ARBA00023136"/>
    </source>
</evidence>
<dbReference type="AlphaFoldDB" id="A0A317ZP03"/>